<dbReference type="Proteomes" id="UP000284842">
    <property type="component" value="Unassembled WGS sequence"/>
</dbReference>
<proteinExistence type="predicted"/>
<evidence type="ECO:0000313" key="2">
    <source>
        <dbReference type="Proteomes" id="UP000284842"/>
    </source>
</evidence>
<dbReference type="Gene3D" id="3.80.10.10">
    <property type="entry name" value="Ribonuclease Inhibitor"/>
    <property type="match status" value="1"/>
</dbReference>
<dbReference type="EMBL" id="NHTK01006126">
    <property type="protein sequence ID" value="PPQ63328.1"/>
    <property type="molecule type" value="Genomic_DNA"/>
</dbReference>
<reference evidence="1 2" key="1">
    <citation type="journal article" date="2018" name="Evol. Lett.">
        <title>Horizontal gene cluster transfer increased hallucinogenic mushroom diversity.</title>
        <authorList>
            <person name="Reynolds H.T."/>
            <person name="Vijayakumar V."/>
            <person name="Gluck-Thaler E."/>
            <person name="Korotkin H.B."/>
            <person name="Matheny P.B."/>
            <person name="Slot J.C."/>
        </authorList>
    </citation>
    <scope>NUCLEOTIDE SEQUENCE [LARGE SCALE GENOMIC DNA]</scope>
    <source>
        <strain evidence="1 2">2629</strain>
    </source>
</reference>
<protein>
    <recommendedName>
        <fullName evidence="3">F-box domain-containing protein</fullName>
    </recommendedName>
</protein>
<evidence type="ECO:0008006" key="3">
    <source>
        <dbReference type="Google" id="ProtNLM"/>
    </source>
</evidence>
<comment type="caution">
    <text evidence="1">The sequence shown here is derived from an EMBL/GenBank/DDBJ whole genome shotgun (WGS) entry which is preliminary data.</text>
</comment>
<dbReference type="OrthoDB" id="10361752at2759"/>
<organism evidence="1 2">
    <name type="scientific">Panaeolus cyanescens</name>
    <dbReference type="NCBI Taxonomy" id="181874"/>
    <lineage>
        <taxon>Eukaryota</taxon>
        <taxon>Fungi</taxon>
        <taxon>Dikarya</taxon>
        <taxon>Basidiomycota</taxon>
        <taxon>Agaricomycotina</taxon>
        <taxon>Agaricomycetes</taxon>
        <taxon>Agaricomycetidae</taxon>
        <taxon>Agaricales</taxon>
        <taxon>Agaricineae</taxon>
        <taxon>Galeropsidaceae</taxon>
        <taxon>Panaeolus</taxon>
    </lineage>
</organism>
<gene>
    <name evidence="1" type="ORF">CVT24_006772</name>
</gene>
<name>A0A409V9F7_9AGAR</name>
<keyword evidence="2" id="KW-1185">Reference proteome</keyword>
<dbReference type="InterPro" id="IPR032675">
    <property type="entry name" value="LRR_dom_sf"/>
</dbReference>
<sequence length="486" mass="54700">MVKFMTLPPELILSIYKEVTPQERKHLRLLCSYFNNILKEEILSCLRIDIHAPLFLLRCDISAFQNLVRRNNARRSLSVVMIKPANGLLVKAPTLPRIDETTLDLLSKILGSVTELRSFSWTLHYGASRNGMPLLVDWLKQIKGLREFNVHLMDHVPSLGLALHASSISTLTKLRVLSTGSKSLFNEGTFIDDISAIIADAPQLREIRAIQDNSVDIFANVVHNSSRTSDAAVLFSRARRDRSSALTSLVLEGLAIRCLTPNVLFYIRSLCHFSYLPPDKPSLGSTYGYAREEQQDFYGPLWTTLNKEKIYHLQTLQTTALHSTLWPYLAKLSHLKRLSLTPPRPAQERQDETLLENFREVALPALAPHLEELVITAHLGSSCWCFDDGLGEVLKAHPLPKLKYLEVSLSAPGDGGWARPSVVQIYSSRGPPEWQPNAIFEKVHKLNETWKKAGCDKDNIWVCHTLISSSRGKVDADGDLFTDLVH</sequence>
<dbReference type="AlphaFoldDB" id="A0A409V9F7"/>
<dbReference type="InParanoid" id="A0A409V9F7"/>
<evidence type="ECO:0000313" key="1">
    <source>
        <dbReference type="EMBL" id="PPQ63328.1"/>
    </source>
</evidence>
<accession>A0A409V9F7</accession>
<dbReference type="SUPFAM" id="SSF52047">
    <property type="entry name" value="RNI-like"/>
    <property type="match status" value="1"/>
</dbReference>